<keyword evidence="11" id="KW-0732">Signal</keyword>
<dbReference type="EMBL" id="JAUOTP010000005">
    <property type="protein sequence ID" value="MDO6415232.1"/>
    <property type="molecule type" value="Genomic_DNA"/>
</dbReference>
<evidence type="ECO:0000256" key="10">
    <source>
        <dbReference type="SAM" id="MobiDB-lite"/>
    </source>
</evidence>
<keyword evidence="3 8" id="KW-1134">Transmembrane beta strand</keyword>
<keyword evidence="2 8" id="KW-0813">Transport</keyword>
<reference evidence="14" key="1">
    <citation type="submission" date="2023-07" db="EMBL/GenBank/DDBJ databases">
        <authorList>
            <person name="Kim M."/>
        </authorList>
    </citation>
    <scope>NUCLEOTIDE SEQUENCE</scope>
    <source>
        <strain evidence="14">BIUV-7</strain>
    </source>
</reference>
<dbReference type="InterPro" id="IPR037066">
    <property type="entry name" value="Plug_dom_sf"/>
</dbReference>
<feature type="region of interest" description="Disordered" evidence="10">
    <location>
        <begin position="26"/>
        <end position="45"/>
    </location>
</feature>
<gene>
    <name evidence="14" type="ORF">Q4F19_12640</name>
</gene>
<evidence type="ECO:0000256" key="11">
    <source>
        <dbReference type="SAM" id="SignalP"/>
    </source>
</evidence>
<dbReference type="RefSeq" id="WP_303543104.1">
    <property type="nucleotide sequence ID" value="NZ_JAUOTP010000005.1"/>
</dbReference>
<evidence type="ECO:0000259" key="12">
    <source>
        <dbReference type="Pfam" id="PF00593"/>
    </source>
</evidence>
<dbReference type="Proteomes" id="UP001169764">
    <property type="component" value="Unassembled WGS sequence"/>
</dbReference>
<evidence type="ECO:0000256" key="3">
    <source>
        <dbReference type="ARBA" id="ARBA00022452"/>
    </source>
</evidence>
<feature type="domain" description="TonB-dependent receptor plug" evidence="13">
    <location>
        <begin position="69"/>
        <end position="181"/>
    </location>
</feature>
<evidence type="ECO:0000256" key="9">
    <source>
        <dbReference type="RuleBase" id="RU003357"/>
    </source>
</evidence>
<evidence type="ECO:0000259" key="13">
    <source>
        <dbReference type="Pfam" id="PF07715"/>
    </source>
</evidence>
<dbReference type="InterPro" id="IPR012910">
    <property type="entry name" value="Plug_dom"/>
</dbReference>
<comment type="caution">
    <text evidence="14">The sequence shown here is derived from an EMBL/GenBank/DDBJ whole genome shotgun (WGS) entry which is preliminary data.</text>
</comment>
<keyword evidence="7 8" id="KW-0998">Cell outer membrane</keyword>
<evidence type="ECO:0000256" key="1">
    <source>
        <dbReference type="ARBA" id="ARBA00004571"/>
    </source>
</evidence>
<evidence type="ECO:0000256" key="8">
    <source>
        <dbReference type="PROSITE-ProRule" id="PRU01360"/>
    </source>
</evidence>
<evidence type="ECO:0000256" key="5">
    <source>
        <dbReference type="ARBA" id="ARBA00023077"/>
    </source>
</evidence>
<dbReference type="SUPFAM" id="SSF56935">
    <property type="entry name" value="Porins"/>
    <property type="match status" value="1"/>
</dbReference>
<keyword evidence="4 8" id="KW-0812">Transmembrane</keyword>
<accession>A0ABT8YA64</accession>
<comment type="subcellular location">
    <subcellularLocation>
        <location evidence="1 8">Cell outer membrane</location>
        <topology evidence="1 8">Multi-pass membrane protein</topology>
    </subcellularLocation>
</comment>
<sequence>MAQQRFRMSVSVLALALGAAGAPVFSQTTPPPAETPIAGDAPAAGPTQVTQAEDIIVTGSRLRGAAPVGSSVISLGRNDVVASGAVTTDRLIRQIPQVFDLGVSENSRGQSGGNGNITYGNSVNLRGIGPYATLILVDGHRAVNNSRAFDPSAIPTLGLERVEVVADGASAIYGSDAVAGVVNLIPRRTLDGGEMSARAGISDSGDFTEYQTGLALGKVWSTGQFMVAGEWVRRSNLSGDDRTFFRSNQTGSGGRDYRVNRCNPGTITANGINYAIPTAGVTQATAGSLVAGTTNLCDDVIGQDLFPKQEYISSNFTFTQEVNDWLTVFADGFYTRRKFSRLPASASATLTVPQTNAFFVRPAGFTGTSYTLGYNFLRDLPLNVNPGRARNWEVTPGVRIKLPQNWQLEGIFTYGRGNDQSNSYRGLNNAALNAALASNNPATAFDPYGLGRTSAATLAAISNFVSFSPTLNQFNGYEARLNGTLLSLPGGDVKLAAGYEGQKIQTDLGNGRGAVGTPVVFRRFHREVNSGYAELLVPIFGSGNAIPGFQRLEIDAAVRYDKYSDVGKTTNPKFGVNWSPVRGFTLRGSYGTSFRAPLITQIYGNSNNLFVQTYQNPAGAPIIGVALSGANLGLAPEEATTWSTGADWDVTSRLRLSATYFNVKYSNQVDTYLSDLAILSREAQFAGTNIILRGTAARDRVLELLAQGITLSSGAFPGGSPNNVTLFVDGRNQNLGVSYTEGLDFTANWRVPTQTAGTFTLNANATYLTRFEAAISPNGTLIDRKNTIFFPLKFKARGSVTWDYKDVRMQLTATHVGGYTNNAVTPVESVKSYTPIDFSVGWTIDGDGSKRFTGGKLVVGFEVRNLFDIDPPYVNIAPSGNGSGGYDATAANPVGRMLAVSVRKTW</sequence>
<feature type="signal peptide" evidence="11">
    <location>
        <begin position="1"/>
        <end position="26"/>
    </location>
</feature>
<dbReference type="InterPro" id="IPR036942">
    <property type="entry name" value="Beta-barrel_TonB_sf"/>
</dbReference>
<dbReference type="PANTHER" id="PTHR47234">
    <property type="match status" value="1"/>
</dbReference>
<organism evidence="14 15">
    <name type="scientific">Sphingomonas natans</name>
    <dbReference type="NCBI Taxonomy" id="3063330"/>
    <lineage>
        <taxon>Bacteria</taxon>
        <taxon>Pseudomonadati</taxon>
        <taxon>Pseudomonadota</taxon>
        <taxon>Alphaproteobacteria</taxon>
        <taxon>Sphingomonadales</taxon>
        <taxon>Sphingomonadaceae</taxon>
        <taxon>Sphingomonas</taxon>
    </lineage>
</organism>
<dbReference type="InterPro" id="IPR039426">
    <property type="entry name" value="TonB-dep_rcpt-like"/>
</dbReference>
<evidence type="ECO:0000256" key="7">
    <source>
        <dbReference type="ARBA" id="ARBA00023237"/>
    </source>
</evidence>
<protein>
    <submittedName>
        <fullName evidence="14">TonB-dependent receptor</fullName>
    </submittedName>
</protein>
<feature type="domain" description="TonB-dependent receptor-like beta-barrel" evidence="12">
    <location>
        <begin position="361"/>
        <end position="866"/>
    </location>
</feature>
<name>A0ABT8YA64_9SPHN</name>
<dbReference type="Gene3D" id="2.40.170.20">
    <property type="entry name" value="TonB-dependent receptor, beta-barrel domain"/>
    <property type="match status" value="1"/>
</dbReference>
<comment type="similarity">
    <text evidence="8 9">Belongs to the TonB-dependent receptor family.</text>
</comment>
<keyword evidence="5 9" id="KW-0798">TonB box</keyword>
<evidence type="ECO:0000256" key="6">
    <source>
        <dbReference type="ARBA" id="ARBA00023136"/>
    </source>
</evidence>
<dbReference type="PANTHER" id="PTHR47234:SF2">
    <property type="entry name" value="TONB-DEPENDENT RECEPTOR"/>
    <property type="match status" value="1"/>
</dbReference>
<dbReference type="Pfam" id="PF07715">
    <property type="entry name" value="Plug"/>
    <property type="match status" value="1"/>
</dbReference>
<keyword evidence="6 8" id="KW-0472">Membrane</keyword>
<keyword evidence="14" id="KW-0675">Receptor</keyword>
<evidence type="ECO:0000313" key="14">
    <source>
        <dbReference type="EMBL" id="MDO6415232.1"/>
    </source>
</evidence>
<dbReference type="InterPro" id="IPR000531">
    <property type="entry name" value="Beta-barrel_TonB"/>
</dbReference>
<feature type="chain" id="PRO_5046705980" evidence="11">
    <location>
        <begin position="27"/>
        <end position="906"/>
    </location>
</feature>
<dbReference type="Gene3D" id="2.170.130.10">
    <property type="entry name" value="TonB-dependent receptor, plug domain"/>
    <property type="match status" value="1"/>
</dbReference>
<dbReference type="PROSITE" id="PS52016">
    <property type="entry name" value="TONB_DEPENDENT_REC_3"/>
    <property type="match status" value="1"/>
</dbReference>
<evidence type="ECO:0000313" key="15">
    <source>
        <dbReference type="Proteomes" id="UP001169764"/>
    </source>
</evidence>
<keyword evidence="15" id="KW-1185">Reference proteome</keyword>
<dbReference type="Pfam" id="PF00593">
    <property type="entry name" value="TonB_dep_Rec_b-barrel"/>
    <property type="match status" value="1"/>
</dbReference>
<evidence type="ECO:0000256" key="2">
    <source>
        <dbReference type="ARBA" id="ARBA00022448"/>
    </source>
</evidence>
<evidence type="ECO:0000256" key="4">
    <source>
        <dbReference type="ARBA" id="ARBA00022692"/>
    </source>
</evidence>
<proteinExistence type="inferred from homology"/>